<dbReference type="AlphaFoldDB" id="A0A0N4YPJ4"/>
<dbReference type="EMBL" id="UYSL01023944">
    <property type="protein sequence ID" value="VDL82895.1"/>
    <property type="molecule type" value="Genomic_DNA"/>
</dbReference>
<name>A0A0N4YPJ4_NIPBR</name>
<dbReference type="OrthoDB" id="69496at2759"/>
<organism evidence="6">
    <name type="scientific">Nippostrongylus brasiliensis</name>
    <name type="common">Rat hookworm</name>
    <dbReference type="NCBI Taxonomy" id="27835"/>
    <lineage>
        <taxon>Eukaryota</taxon>
        <taxon>Metazoa</taxon>
        <taxon>Ecdysozoa</taxon>
        <taxon>Nematoda</taxon>
        <taxon>Chromadorea</taxon>
        <taxon>Rhabditida</taxon>
        <taxon>Rhabditina</taxon>
        <taxon>Rhabditomorpha</taxon>
        <taxon>Strongyloidea</taxon>
        <taxon>Heligmosomidae</taxon>
        <taxon>Nippostrongylus</taxon>
    </lineage>
</organism>
<dbReference type="STRING" id="27835.A0A0N4YPJ4"/>
<accession>A0A0N4YPJ4</accession>
<keyword evidence="5" id="KW-1185">Reference proteome</keyword>
<evidence type="ECO:0000313" key="6">
    <source>
        <dbReference type="WBParaSite" id="NBR_0001916501-mRNA-1"/>
    </source>
</evidence>
<dbReference type="PROSITE" id="PS50015">
    <property type="entry name" value="SAP_B"/>
    <property type="match status" value="1"/>
</dbReference>
<dbReference type="Pfam" id="PF03489">
    <property type="entry name" value="SapB_2"/>
    <property type="match status" value="1"/>
</dbReference>
<evidence type="ECO:0000259" key="3">
    <source>
        <dbReference type="PROSITE" id="PS50015"/>
    </source>
</evidence>
<dbReference type="Gene3D" id="1.10.225.10">
    <property type="entry name" value="Saposin-like"/>
    <property type="match status" value="1"/>
</dbReference>
<dbReference type="InterPro" id="IPR008138">
    <property type="entry name" value="SapB_2"/>
</dbReference>
<dbReference type="OMA" id="PRECEKY"/>
<feature type="chain" id="PRO_5043126052" evidence="2">
    <location>
        <begin position="17"/>
        <end position="102"/>
    </location>
</feature>
<protein>
    <submittedName>
        <fullName evidence="6">Saposin B-type domain-containing protein</fullName>
    </submittedName>
</protein>
<evidence type="ECO:0000256" key="2">
    <source>
        <dbReference type="SAM" id="SignalP"/>
    </source>
</evidence>
<reference evidence="4 5" key="2">
    <citation type="submission" date="2018-11" db="EMBL/GenBank/DDBJ databases">
        <authorList>
            <consortium name="Pathogen Informatics"/>
        </authorList>
    </citation>
    <scope>NUCLEOTIDE SEQUENCE [LARGE SCALE GENOMIC DNA]</scope>
</reference>
<feature type="signal peptide" evidence="2">
    <location>
        <begin position="1"/>
        <end position="16"/>
    </location>
</feature>
<evidence type="ECO:0000256" key="1">
    <source>
        <dbReference type="ARBA" id="ARBA00023157"/>
    </source>
</evidence>
<dbReference type="SUPFAM" id="SSF47862">
    <property type="entry name" value="Saposin"/>
    <property type="match status" value="1"/>
</dbReference>
<keyword evidence="2" id="KW-0732">Signal</keyword>
<dbReference type="WBParaSite" id="NBR_0001916501-mRNA-1">
    <property type="protein sequence ID" value="NBR_0001916501-mRNA-1"/>
    <property type="gene ID" value="NBR_0001916501"/>
</dbReference>
<gene>
    <name evidence="4" type="ORF">NBR_LOCUS19166</name>
</gene>
<evidence type="ECO:0000313" key="5">
    <source>
        <dbReference type="Proteomes" id="UP000271162"/>
    </source>
</evidence>
<feature type="domain" description="Saposin B-type" evidence="3">
    <location>
        <begin position="25"/>
        <end position="102"/>
    </location>
</feature>
<reference evidence="6" key="1">
    <citation type="submission" date="2017-02" db="UniProtKB">
        <authorList>
            <consortium name="WormBaseParasite"/>
        </authorList>
    </citation>
    <scope>IDENTIFICATION</scope>
</reference>
<evidence type="ECO:0000313" key="4">
    <source>
        <dbReference type="EMBL" id="VDL82895.1"/>
    </source>
</evidence>
<proteinExistence type="predicted"/>
<dbReference type="Proteomes" id="UP000271162">
    <property type="component" value="Unassembled WGS sequence"/>
</dbReference>
<sequence>MRSLILLCLLAAVCTAVVLPPLRTNVAECVMCKLAVKIVAPRVGMDVEDIEKDFDKECQKELKIPVENKECEKYINEHLDPIIHELESGTAPADVCKKLHGC</sequence>
<dbReference type="InterPro" id="IPR008139">
    <property type="entry name" value="SaposinB_dom"/>
</dbReference>
<dbReference type="InterPro" id="IPR011001">
    <property type="entry name" value="Saposin-like"/>
</dbReference>
<dbReference type="SMART" id="SM00741">
    <property type="entry name" value="SapB"/>
    <property type="match status" value="1"/>
</dbReference>
<keyword evidence="1" id="KW-1015">Disulfide bond</keyword>